<feature type="DNA-binding region" description="H-T-H motif" evidence="4">
    <location>
        <begin position="49"/>
        <end position="68"/>
    </location>
</feature>
<dbReference type="RefSeq" id="WP_201947098.1">
    <property type="nucleotide sequence ID" value="NZ_JAERRJ010000004.1"/>
</dbReference>
<dbReference type="PROSITE" id="PS50977">
    <property type="entry name" value="HTH_TETR_2"/>
    <property type="match status" value="1"/>
</dbReference>
<reference evidence="6 7" key="1">
    <citation type="submission" date="2021-01" db="EMBL/GenBank/DDBJ databases">
        <title>WGS of actinomycetes isolated from Thailand.</title>
        <authorList>
            <person name="Thawai C."/>
        </authorList>
    </citation>
    <scope>NUCLEOTIDE SEQUENCE [LARGE SCALE GENOMIC DNA]</scope>
    <source>
        <strain evidence="6 7">LPG 2</strain>
    </source>
</reference>
<dbReference type="SUPFAM" id="SSF46689">
    <property type="entry name" value="Homeodomain-like"/>
    <property type="match status" value="1"/>
</dbReference>
<dbReference type="SUPFAM" id="SSF48498">
    <property type="entry name" value="Tetracyclin repressor-like, C-terminal domain"/>
    <property type="match status" value="1"/>
</dbReference>
<keyword evidence="2 4" id="KW-0238">DNA-binding</keyword>
<keyword evidence="3" id="KW-0804">Transcription</keyword>
<dbReference type="InterPro" id="IPR009057">
    <property type="entry name" value="Homeodomain-like_sf"/>
</dbReference>
<evidence type="ECO:0000256" key="1">
    <source>
        <dbReference type="ARBA" id="ARBA00023015"/>
    </source>
</evidence>
<evidence type="ECO:0000259" key="5">
    <source>
        <dbReference type="PROSITE" id="PS50977"/>
    </source>
</evidence>
<feature type="domain" description="HTH tetR-type" evidence="5">
    <location>
        <begin position="26"/>
        <end position="86"/>
    </location>
</feature>
<sequence length="224" mass="24784">MGLETGIDRGRLPRGTHGIDPAEVLHSQRMRMYFGVLEAVAERGYTATTVADIVARANVSRRTFYQMFKDRDECFTGAFEAAVDMIIGYLDASIRDVPQDDWRALLRTTLTEYLNRLADNAECAHALHIEALAAGPVVAEQRRRMKTLLAQRMQGAFRIGRGTGEVPADIPAEIFEALIGAIDDRIRDCMQTSGPQALPKLAPQLYQISVALFGIPEWATPGVH</sequence>
<proteinExistence type="predicted"/>
<evidence type="ECO:0000256" key="2">
    <source>
        <dbReference type="ARBA" id="ARBA00023125"/>
    </source>
</evidence>
<keyword evidence="7" id="KW-1185">Reference proteome</keyword>
<gene>
    <name evidence="6" type="ORF">JK358_12810</name>
</gene>
<dbReference type="EMBL" id="JAERRJ010000004">
    <property type="protein sequence ID" value="MBL1075275.1"/>
    <property type="molecule type" value="Genomic_DNA"/>
</dbReference>
<accession>A0ABS1M3X6</accession>
<dbReference type="Gene3D" id="1.10.357.10">
    <property type="entry name" value="Tetracycline Repressor, domain 2"/>
    <property type="match status" value="1"/>
</dbReference>
<comment type="caution">
    <text evidence="6">The sequence shown here is derived from an EMBL/GenBank/DDBJ whole genome shotgun (WGS) entry which is preliminary data.</text>
</comment>
<organism evidence="6 7">
    <name type="scientific">Nocardia acididurans</name>
    <dbReference type="NCBI Taxonomy" id="2802282"/>
    <lineage>
        <taxon>Bacteria</taxon>
        <taxon>Bacillati</taxon>
        <taxon>Actinomycetota</taxon>
        <taxon>Actinomycetes</taxon>
        <taxon>Mycobacteriales</taxon>
        <taxon>Nocardiaceae</taxon>
        <taxon>Nocardia</taxon>
    </lineage>
</organism>
<dbReference type="Pfam" id="PF00440">
    <property type="entry name" value="TetR_N"/>
    <property type="match status" value="1"/>
</dbReference>
<dbReference type="InterPro" id="IPR050109">
    <property type="entry name" value="HTH-type_TetR-like_transc_reg"/>
</dbReference>
<protein>
    <submittedName>
        <fullName evidence="6">TetR/AcrR family transcriptional regulator</fullName>
    </submittedName>
</protein>
<name>A0ABS1M3X6_9NOCA</name>
<keyword evidence="1" id="KW-0805">Transcription regulation</keyword>
<evidence type="ECO:0000313" key="6">
    <source>
        <dbReference type="EMBL" id="MBL1075275.1"/>
    </source>
</evidence>
<evidence type="ECO:0000313" key="7">
    <source>
        <dbReference type="Proteomes" id="UP000602198"/>
    </source>
</evidence>
<dbReference type="InterPro" id="IPR036271">
    <property type="entry name" value="Tet_transcr_reg_TetR-rel_C_sf"/>
</dbReference>
<dbReference type="Proteomes" id="UP000602198">
    <property type="component" value="Unassembled WGS sequence"/>
</dbReference>
<dbReference type="PANTHER" id="PTHR30055:SF234">
    <property type="entry name" value="HTH-TYPE TRANSCRIPTIONAL REGULATOR BETI"/>
    <property type="match status" value="1"/>
</dbReference>
<dbReference type="PANTHER" id="PTHR30055">
    <property type="entry name" value="HTH-TYPE TRANSCRIPTIONAL REGULATOR RUTR"/>
    <property type="match status" value="1"/>
</dbReference>
<evidence type="ECO:0000256" key="3">
    <source>
        <dbReference type="ARBA" id="ARBA00023163"/>
    </source>
</evidence>
<dbReference type="InterPro" id="IPR001647">
    <property type="entry name" value="HTH_TetR"/>
</dbReference>
<evidence type="ECO:0000256" key="4">
    <source>
        <dbReference type="PROSITE-ProRule" id="PRU00335"/>
    </source>
</evidence>